<proteinExistence type="predicted"/>
<evidence type="ECO:0000313" key="2">
    <source>
        <dbReference type="Proteomes" id="UP000029003"/>
    </source>
</evidence>
<dbReference type="OrthoDB" id="129664at2"/>
<dbReference type="RefSeq" id="WP_029576987.1">
    <property type="nucleotide sequence ID" value="NZ_JGZT01000001.1"/>
</dbReference>
<reference evidence="1 2" key="1">
    <citation type="submission" date="2014-03" db="EMBL/GenBank/DDBJ databases">
        <title>Genomics of Bifidobacteria.</title>
        <authorList>
            <person name="Ventura M."/>
            <person name="Milani C."/>
            <person name="Lugli G.A."/>
        </authorList>
    </citation>
    <scope>NUCLEOTIDE SEQUENCE [LARGE SCALE GENOMIC DNA]</scope>
    <source>
        <strain evidence="1 2">LMG 21395</strain>
    </source>
</reference>
<comment type="caution">
    <text evidence="1">The sequence shown here is derived from an EMBL/GenBank/DDBJ whole genome shotgun (WGS) entry which is preliminary data.</text>
</comment>
<accession>A0A087EAR2</accession>
<dbReference type="EMBL" id="JGZT01000001">
    <property type="protein sequence ID" value="KFJ04863.1"/>
    <property type="molecule type" value="Genomic_DNA"/>
</dbReference>
<sequence length="106" mass="11714">MAQADRTGSDTGMAGEKTIEEFNRMMTIELLAAQPWWKCPMRCGVCGRPFDLTGDWVGDRSNGYITSLTCPDCATPEAIERARHFGATHEYVEKPTGQLWAVPCTA</sequence>
<dbReference type="AlphaFoldDB" id="A0A087EAR2"/>
<protein>
    <submittedName>
        <fullName evidence="1">Uncharacterized protein</fullName>
    </submittedName>
</protein>
<gene>
    <name evidence="1" type="ORF">THER5_1669</name>
</gene>
<evidence type="ECO:0000313" key="1">
    <source>
        <dbReference type="EMBL" id="KFJ04863.1"/>
    </source>
</evidence>
<name>A0A087EAR2_9BIFI</name>
<organism evidence="1 2">
    <name type="scientific">Bifidobacterium thermacidophilum subsp. thermacidophilum</name>
    <dbReference type="NCBI Taxonomy" id="79262"/>
    <lineage>
        <taxon>Bacteria</taxon>
        <taxon>Bacillati</taxon>
        <taxon>Actinomycetota</taxon>
        <taxon>Actinomycetes</taxon>
        <taxon>Bifidobacteriales</taxon>
        <taxon>Bifidobacteriaceae</taxon>
        <taxon>Bifidobacterium</taxon>
    </lineage>
</organism>
<dbReference type="Proteomes" id="UP000029003">
    <property type="component" value="Unassembled WGS sequence"/>
</dbReference>